<keyword evidence="4" id="KW-1185">Reference proteome</keyword>
<name>A0ABV7JVT2_9ALTE</name>
<gene>
    <name evidence="3" type="ORF">ACFOEW_00820</name>
</gene>
<organism evidence="3 4">
    <name type="scientific">Alteromonas oceani</name>
    <dbReference type="NCBI Taxonomy" id="2071609"/>
    <lineage>
        <taxon>Bacteria</taxon>
        <taxon>Pseudomonadati</taxon>
        <taxon>Pseudomonadota</taxon>
        <taxon>Gammaproteobacteria</taxon>
        <taxon>Alteromonadales</taxon>
        <taxon>Alteromonadaceae</taxon>
        <taxon>Alteromonas/Salinimonas group</taxon>
        <taxon>Alteromonas</taxon>
    </lineage>
</organism>
<reference evidence="4" key="1">
    <citation type="journal article" date="2019" name="Int. J. Syst. Evol. Microbiol.">
        <title>The Global Catalogue of Microorganisms (GCM) 10K type strain sequencing project: providing services to taxonomists for standard genome sequencing and annotation.</title>
        <authorList>
            <consortium name="The Broad Institute Genomics Platform"/>
            <consortium name="The Broad Institute Genome Sequencing Center for Infectious Disease"/>
            <person name="Wu L."/>
            <person name="Ma J."/>
        </authorList>
    </citation>
    <scope>NUCLEOTIDE SEQUENCE [LARGE SCALE GENOMIC DNA]</scope>
    <source>
        <strain evidence="4">KCTC 52449</strain>
    </source>
</reference>
<evidence type="ECO:0000259" key="2">
    <source>
        <dbReference type="Pfam" id="PF08241"/>
    </source>
</evidence>
<protein>
    <submittedName>
        <fullName evidence="3">Class I SAM-dependent methyltransferase</fullName>
        <ecNumber evidence="3">2.1.1.-</ecNumber>
    </submittedName>
</protein>
<evidence type="ECO:0000313" key="4">
    <source>
        <dbReference type="Proteomes" id="UP001595477"/>
    </source>
</evidence>
<feature type="transmembrane region" description="Helical" evidence="1">
    <location>
        <begin position="372"/>
        <end position="389"/>
    </location>
</feature>
<dbReference type="RefSeq" id="WP_123326579.1">
    <property type="nucleotide sequence ID" value="NZ_JBHRSX010000005.1"/>
</dbReference>
<dbReference type="PANTHER" id="PTHR43591:SF24">
    <property type="entry name" value="2-METHOXY-6-POLYPRENYL-1,4-BENZOQUINOL METHYLASE, MITOCHONDRIAL"/>
    <property type="match status" value="1"/>
</dbReference>
<keyword evidence="1" id="KW-0812">Transmembrane</keyword>
<dbReference type="GO" id="GO:0032259">
    <property type="term" value="P:methylation"/>
    <property type="evidence" value="ECO:0007669"/>
    <property type="project" value="UniProtKB-KW"/>
</dbReference>
<dbReference type="PANTHER" id="PTHR43591">
    <property type="entry name" value="METHYLTRANSFERASE"/>
    <property type="match status" value="1"/>
</dbReference>
<keyword evidence="1" id="KW-1133">Transmembrane helix</keyword>
<evidence type="ECO:0000256" key="1">
    <source>
        <dbReference type="SAM" id="Phobius"/>
    </source>
</evidence>
<dbReference type="EMBL" id="JBHRSX010000005">
    <property type="protein sequence ID" value="MFC3200363.1"/>
    <property type="molecule type" value="Genomic_DNA"/>
</dbReference>
<proteinExistence type="predicted"/>
<dbReference type="Pfam" id="PF08241">
    <property type="entry name" value="Methyltransf_11"/>
    <property type="match status" value="1"/>
</dbReference>
<feature type="domain" description="Methyltransferase type 11" evidence="2">
    <location>
        <begin position="84"/>
        <end position="175"/>
    </location>
</feature>
<dbReference type="CDD" id="cd02440">
    <property type="entry name" value="AdoMet_MTases"/>
    <property type="match status" value="1"/>
</dbReference>
<dbReference type="Gene3D" id="3.40.50.150">
    <property type="entry name" value="Vaccinia Virus protein VP39"/>
    <property type="match status" value="1"/>
</dbReference>
<dbReference type="GO" id="GO:0008168">
    <property type="term" value="F:methyltransferase activity"/>
    <property type="evidence" value="ECO:0007669"/>
    <property type="project" value="UniProtKB-KW"/>
</dbReference>
<keyword evidence="3" id="KW-0489">Methyltransferase</keyword>
<dbReference type="Proteomes" id="UP001595477">
    <property type="component" value="Unassembled WGS sequence"/>
</dbReference>
<sequence length="414" mass="46923">MPSNAAMPSNLNVNFKNHAEGFEQLYAKQIAGDNGLRFPLEDVYKLDWQRGVNADEYYNYMYRRFSSHIYDNAALEDGQKILILGCGGGSDEKNIKHLYPNTQLWSIDISYEMIARAIASKSPSQFAQAVAELLPFPDACFDRIISREVIEHVAKPDVMMQEVQRVLKPGGLAVITTENEESYALNNDKYESMMVIVTKCLPFLKKYRTRPGNYKDEAPSLAEFKHYCEDANLTLTQYFWDGALYKSLPVFQHLLGPLRLARLAHFVSGIENNARLAFMLCDQVKYIVKKPQSDEVVNEVAYTMPGSSEAVVRVDDGYCSQDGATTFRVNNGIANFIPVVDETETPQSTPTAAKQARPYYRLFAWCKTKARFIYRALLLVVAFFGLAFCRSNKKQVSKFVQSDFLKSIIVKNVS</sequence>
<dbReference type="InterPro" id="IPR013216">
    <property type="entry name" value="Methyltransf_11"/>
</dbReference>
<keyword evidence="3" id="KW-0808">Transferase</keyword>
<comment type="caution">
    <text evidence="3">The sequence shown here is derived from an EMBL/GenBank/DDBJ whole genome shotgun (WGS) entry which is preliminary data.</text>
</comment>
<dbReference type="EC" id="2.1.1.-" evidence="3"/>
<dbReference type="SUPFAM" id="SSF53335">
    <property type="entry name" value="S-adenosyl-L-methionine-dependent methyltransferases"/>
    <property type="match status" value="1"/>
</dbReference>
<evidence type="ECO:0000313" key="3">
    <source>
        <dbReference type="EMBL" id="MFC3200363.1"/>
    </source>
</evidence>
<dbReference type="InterPro" id="IPR029063">
    <property type="entry name" value="SAM-dependent_MTases_sf"/>
</dbReference>
<accession>A0ABV7JVT2</accession>
<keyword evidence="1" id="KW-0472">Membrane</keyword>